<sequence length="119" mass="12803">MQSPGYRSLSATARLVLIELMAQSNGKNNGDLSATRTMAREWGIGSPVTLQKALSELENAGWIVQTRSSLFSRHGARCALYALAWLPIHECPDKGLELRPTSAPLRPLPTLLGSISSGS</sequence>
<dbReference type="AlphaFoldDB" id="A0A2N8SNU6"/>
<protein>
    <submittedName>
        <fullName evidence="1">Helix-turn-helix domain-containing protein</fullName>
    </submittedName>
</protein>
<comment type="caution">
    <text evidence="1">The sequence shown here is derived from an EMBL/GenBank/DDBJ whole genome shotgun (WGS) entry which is preliminary data.</text>
</comment>
<organism evidence="1 2">
    <name type="scientific">Stutzerimonas stutzeri</name>
    <name type="common">Pseudomonas stutzeri</name>
    <dbReference type="NCBI Taxonomy" id="316"/>
    <lineage>
        <taxon>Bacteria</taxon>
        <taxon>Pseudomonadati</taxon>
        <taxon>Pseudomonadota</taxon>
        <taxon>Gammaproteobacteria</taxon>
        <taxon>Pseudomonadales</taxon>
        <taxon>Pseudomonadaceae</taxon>
        <taxon>Stutzerimonas</taxon>
    </lineage>
</organism>
<dbReference type="OrthoDB" id="8910510at2"/>
<evidence type="ECO:0000313" key="1">
    <source>
        <dbReference type="EMBL" id="PNG04160.1"/>
    </source>
</evidence>
<gene>
    <name evidence="1" type="ORF">CXL00_17520</name>
</gene>
<reference evidence="1 2" key="1">
    <citation type="submission" date="2018-01" db="EMBL/GenBank/DDBJ databases">
        <title>Denitrification phenotypes of diverse strains of Pseudomonas stutzeri.</title>
        <authorList>
            <person name="Milligan D.A."/>
            <person name="Bergaust L."/>
            <person name="Bakken L.R."/>
            <person name="Frostegard A."/>
        </authorList>
    </citation>
    <scope>NUCLEOTIDE SEQUENCE [LARGE SCALE GENOMIC DNA]</scope>
    <source>
        <strain evidence="1 2">28a3</strain>
    </source>
</reference>
<evidence type="ECO:0000313" key="2">
    <source>
        <dbReference type="Proteomes" id="UP000235897"/>
    </source>
</evidence>
<accession>A0A2N8SNU6</accession>
<dbReference type="EMBL" id="POUW01000007">
    <property type="protein sequence ID" value="PNG04160.1"/>
    <property type="molecule type" value="Genomic_DNA"/>
</dbReference>
<proteinExistence type="predicted"/>
<name>A0A2N8SNU6_STUST</name>
<dbReference type="Proteomes" id="UP000235897">
    <property type="component" value="Unassembled WGS sequence"/>
</dbReference>